<accession>A0A2S6CFZ4</accession>
<dbReference type="AlphaFoldDB" id="A0A2S6CFZ4"/>
<sequence length="596" mass="66754">MDTSILERVEELDDLELALLVSTVARVHCIFSTAVDDAKNIQEELRLSCIDLFGVQPAVVECTSRTTVDEFNEGVLIDNEDSLEDAVRRDYTKARPSLLVNFTPVRQASPGGSRMGSIANLEEKRIADVIIASGLDAAPESVQIQVFELIRSGRIFTRSAMHVAPKDLLFITVLSKPDARLTRHLNDCFCVSHFHSPDEGLPHLDSHFNSKYFAPPTFSAADIKRLTELTQSVEMTAEIAQYLHNVVVFMRNSRYVKAGVTATATRQLRILAMALAPLHGLDYVPPSLIALAARKVYPHRLVLANSENEGSLLWGSDPRAIKQLLEGVTVEDVIEDVLASVDTPLCASTKAVTIDFDKSDHRPQPQCAKYLNKNQEEVYPPQTQKITQTQNANMALATDTAPMSPRCIRAHFDEDTITVYQAYNAQIAEAAVSAQHLDASPLYAPERATWGKPSWNWMMYRSGYASKDKNQSHILALRMQHEHFIKLLEHAVIASAPHAKGESVIIQWDPERGPRLEKLDYRSIQIGIPGAVREQWIREWISEIEDVTERAEEMKRVLDQEGNVDGGELLARGLVPEERIYEVPEHVQERIGMRPD</sequence>
<dbReference type="Pfam" id="PF14124">
    <property type="entry name" value="DUF4291"/>
    <property type="match status" value="1"/>
</dbReference>
<dbReference type="Gene3D" id="1.10.8.80">
    <property type="entry name" value="Magnesium chelatase subunit I, C-Terminal domain"/>
    <property type="match status" value="1"/>
</dbReference>
<dbReference type="EMBL" id="PNEN01000450">
    <property type="protein sequence ID" value="PPJ58666.1"/>
    <property type="molecule type" value="Genomic_DNA"/>
</dbReference>
<organism evidence="1 2">
    <name type="scientific">Cercospora berteroae</name>
    <dbReference type="NCBI Taxonomy" id="357750"/>
    <lineage>
        <taxon>Eukaryota</taxon>
        <taxon>Fungi</taxon>
        <taxon>Dikarya</taxon>
        <taxon>Ascomycota</taxon>
        <taxon>Pezizomycotina</taxon>
        <taxon>Dothideomycetes</taxon>
        <taxon>Dothideomycetidae</taxon>
        <taxon>Mycosphaerellales</taxon>
        <taxon>Mycosphaerellaceae</taxon>
        <taxon>Cercospora</taxon>
    </lineage>
</organism>
<dbReference type="PANTHER" id="PTHR38567">
    <property type="entry name" value="DUF4291 DOMAIN-CONTAINING PROTEIN"/>
    <property type="match status" value="1"/>
</dbReference>
<comment type="caution">
    <text evidence="1">The sequence shown here is derived from an EMBL/GenBank/DDBJ whole genome shotgun (WGS) entry which is preliminary data.</text>
</comment>
<dbReference type="OrthoDB" id="444631at2759"/>
<dbReference type="Proteomes" id="UP000237631">
    <property type="component" value="Unassembled WGS sequence"/>
</dbReference>
<reference evidence="2" key="1">
    <citation type="journal article" date="2017" name="bioRxiv">
        <title>Conservation of a gene cluster reveals novel cercosporin biosynthetic mechanisms and extends production to the genus Colletotrichum.</title>
        <authorList>
            <person name="de Jonge R."/>
            <person name="Ebert M.K."/>
            <person name="Huitt-Roehl C.R."/>
            <person name="Pal P."/>
            <person name="Suttle J.C."/>
            <person name="Spanner R.E."/>
            <person name="Neubauer J.D."/>
            <person name="Jurick W.M.II."/>
            <person name="Stott K.A."/>
            <person name="Secor G.A."/>
            <person name="Thomma B.P.H.J."/>
            <person name="Van de Peer Y."/>
            <person name="Townsend C.A."/>
            <person name="Bolton M.D."/>
        </authorList>
    </citation>
    <scope>NUCLEOTIDE SEQUENCE [LARGE SCALE GENOMIC DNA]</scope>
    <source>
        <strain evidence="2">CBS538.71</strain>
    </source>
</reference>
<name>A0A2S6CFZ4_9PEZI</name>
<evidence type="ECO:0000313" key="1">
    <source>
        <dbReference type="EMBL" id="PPJ58666.1"/>
    </source>
</evidence>
<proteinExistence type="predicted"/>
<keyword evidence="2" id="KW-1185">Reference proteome</keyword>
<dbReference type="PANTHER" id="PTHR38567:SF1">
    <property type="entry name" value="DUF4291 DOMAIN-CONTAINING PROTEIN"/>
    <property type="match status" value="1"/>
</dbReference>
<gene>
    <name evidence="1" type="ORF">CBER1_03968</name>
</gene>
<dbReference type="GO" id="GO:0016851">
    <property type="term" value="F:magnesium chelatase activity"/>
    <property type="evidence" value="ECO:0007669"/>
    <property type="project" value="UniProtKB-EC"/>
</dbReference>
<dbReference type="InterPro" id="IPR025633">
    <property type="entry name" value="DUF4291"/>
</dbReference>
<protein>
    <recommendedName>
        <fullName evidence="3">Magnesium chelatase</fullName>
    </recommendedName>
</protein>
<evidence type="ECO:0000313" key="2">
    <source>
        <dbReference type="Proteomes" id="UP000237631"/>
    </source>
</evidence>
<evidence type="ECO:0008006" key="3">
    <source>
        <dbReference type="Google" id="ProtNLM"/>
    </source>
</evidence>